<dbReference type="CDD" id="cd06222">
    <property type="entry name" value="RNase_H_like"/>
    <property type="match status" value="1"/>
</dbReference>
<proteinExistence type="predicted"/>
<dbReference type="InterPro" id="IPR044730">
    <property type="entry name" value="RNase_H-like_dom_plant"/>
</dbReference>
<gene>
    <name evidence="2" type="ORF">FPE_LOCUS32206</name>
</gene>
<dbReference type="Proteomes" id="UP000834106">
    <property type="component" value="Chromosome 21"/>
</dbReference>
<protein>
    <recommendedName>
        <fullName evidence="1">RNase H type-1 domain-containing protein</fullName>
    </recommendedName>
</protein>
<dbReference type="EMBL" id="OU503056">
    <property type="protein sequence ID" value="CAI9784776.1"/>
    <property type="molecule type" value="Genomic_DNA"/>
</dbReference>
<dbReference type="Pfam" id="PF13456">
    <property type="entry name" value="RVT_3"/>
    <property type="match status" value="1"/>
</dbReference>
<dbReference type="GO" id="GO:0003676">
    <property type="term" value="F:nucleic acid binding"/>
    <property type="evidence" value="ECO:0007669"/>
    <property type="project" value="InterPro"/>
</dbReference>
<evidence type="ECO:0000259" key="1">
    <source>
        <dbReference type="PROSITE" id="PS50879"/>
    </source>
</evidence>
<reference evidence="2" key="1">
    <citation type="submission" date="2023-05" db="EMBL/GenBank/DDBJ databases">
        <authorList>
            <person name="Huff M."/>
        </authorList>
    </citation>
    <scope>NUCLEOTIDE SEQUENCE</scope>
</reference>
<sequence>MATTNAEVVQTQTDGCYLGNPGICGAGGIIRNEKSDIIIAFVEDLGEGTNNGAELLALLYGKRHAKRMGINQLEEGLDSLIVVNWLRSKVCGIWYLEDYWEETKYLLSIISCRVQHIYRESNSVADVLSKLEASSVSHIVLDSIAISSSVR</sequence>
<dbReference type="AlphaFoldDB" id="A0AAD2AEW4"/>
<name>A0AAD2AEW4_9LAMI</name>
<organism evidence="2 3">
    <name type="scientific">Fraxinus pennsylvanica</name>
    <dbReference type="NCBI Taxonomy" id="56036"/>
    <lineage>
        <taxon>Eukaryota</taxon>
        <taxon>Viridiplantae</taxon>
        <taxon>Streptophyta</taxon>
        <taxon>Embryophyta</taxon>
        <taxon>Tracheophyta</taxon>
        <taxon>Spermatophyta</taxon>
        <taxon>Magnoliopsida</taxon>
        <taxon>eudicotyledons</taxon>
        <taxon>Gunneridae</taxon>
        <taxon>Pentapetalae</taxon>
        <taxon>asterids</taxon>
        <taxon>lamiids</taxon>
        <taxon>Lamiales</taxon>
        <taxon>Oleaceae</taxon>
        <taxon>Oleeae</taxon>
        <taxon>Fraxinus</taxon>
    </lineage>
</organism>
<dbReference type="SUPFAM" id="SSF53098">
    <property type="entry name" value="Ribonuclease H-like"/>
    <property type="match status" value="1"/>
</dbReference>
<evidence type="ECO:0000313" key="3">
    <source>
        <dbReference type="Proteomes" id="UP000834106"/>
    </source>
</evidence>
<dbReference type="InterPro" id="IPR012337">
    <property type="entry name" value="RNaseH-like_sf"/>
</dbReference>
<dbReference type="GO" id="GO:0004523">
    <property type="term" value="F:RNA-DNA hybrid ribonuclease activity"/>
    <property type="evidence" value="ECO:0007669"/>
    <property type="project" value="InterPro"/>
</dbReference>
<dbReference type="Gene3D" id="3.30.420.10">
    <property type="entry name" value="Ribonuclease H-like superfamily/Ribonuclease H"/>
    <property type="match status" value="1"/>
</dbReference>
<dbReference type="InterPro" id="IPR002156">
    <property type="entry name" value="RNaseH_domain"/>
</dbReference>
<evidence type="ECO:0000313" key="2">
    <source>
        <dbReference type="EMBL" id="CAI9784776.1"/>
    </source>
</evidence>
<dbReference type="InterPro" id="IPR053151">
    <property type="entry name" value="RNase_H-like"/>
</dbReference>
<dbReference type="PROSITE" id="PS50879">
    <property type="entry name" value="RNASE_H_1"/>
    <property type="match status" value="1"/>
</dbReference>
<feature type="domain" description="RNase H type-1" evidence="1">
    <location>
        <begin position="5"/>
        <end position="134"/>
    </location>
</feature>
<dbReference type="InterPro" id="IPR036397">
    <property type="entry name" value="RNaseH_sf"/>
</dbReference>
<keyword evidence="3" id="KW-1185">Reference proteome</keyword>
<dbReference type="PANTHER" id="PTHR47723:SF19">
    <property type="entry name" value="POLYNUCLEOTIDYL TRANSFERASE, RIBONUCLEASE H-LIKE SUPERFAMILY PROTEIN"/>
    <property type="match status" value="1"/>
</dbReference>
<accession>A0AAD2AEW4</accession>
<dbReference type="PANTHER" id="PTHR47723">
    <property type="entry name" value="OS05G0353850 PROTEIN"/>
    <property type="match status" value="1"/>
</dbReference>